<dbReference type="GO" id="GO:0050954">
    <property type="term" value="P:sensory perception of mechanical stimulus"/>
    <property type="evidence" value="ECO:0007669"/>
    <property type="project" value="TreeGrafter"/>
</dbReference>
<evidence type="ECO:0000256" key="4">
    <source>
        <dbReference type="ARBA" id="ARBA00023136"/>
    </source>
</evidence>
<protein>
    <submittedName>
        <fullName evidence="8">Uncharacterized protein LOC111127858</fullName>
    </submittedName>
</protein>
<feature type="region of interest" description="Disordered" evidence="5">
    <location>
        <begin position="157"/>
        <end position="219"/>
    </location>
</feature>
<feature type="region of interest" description="Disordered" evidence="5">
    <location>
        <begin position="38"/>
        <end position="59"/>
    </location>
</feature>
<keyword evidence="2 6" id="KW-0812">Transmembrane</keyword>
<dbReference type="Proteomes" id="UP000694844">
    <property type="component" value="Chromosome 4"/>
</dbReference>
<dbReference type="GeneID" id="111127858"/>
<sequence length="302" mass="33852">MHAVYAGGSTPTPSPRVHRKQFGYGRPVMPGYSFPHKQASPIHHKSASKDSTDSSTKETNFRDSIPAMCTALAFLCFVSNVVLPGLGTFLSGLSVICGSRARQKDTPRSKLVLVNCWVAFLQLFTTVFFLLGWVWSIIWGTLFISYTDEYYKMKEKEREKTDPDKQVEPRAAKPQTSPAKQRNNTHTNSSPKPSTQTQVQRIPVQQSQHQIPSTSSSDHPIITLQELPSLNNDNAVTRSDQPIMNARTRHQKILRRQMSDHDLSPFNLTQEQLEDIIIHAAPVTRGNRMTIDEANEAGPEKG</sequence>
<dbReference type="GO" id="GO:0019230">
    <property type="term" value="P:proprioception"/>
    <property type="evidence" value="ECO:0007669"/>
    <property type="project" value="TreeGrafter"/>
</dbReference>
<keyword evidence="7" id="KW-1185">Reference proteome</keyword>
<dbReference type="GO" id="GO:0071683">
    <property type="term" value="C:sensory dendrite"/>
    <property type="evidence" value="ECO:0007669"/>
    <property type="project" value="TreeGrafter"/>
</dbReference>
<keyword evidence="4 6" id="KW-0472">Membrane</keyword>
<evidence type="ECO:0000313" key="8">
    <source>
        <dbReference type="RefSeq" id="XP_022328852.1"/>
    </source>
</evidence>
<evidence type="ECO:0000256" key="3">
    <source>
        <dbReference type="ARBA" id="ARBA00022989"/>
    </source>
</evidence>
<feature type="compositionally biased region" description="Polar residues" evidence="5">
    <location>
        <begin position="174"/>
        <end position="218"/>
    </location>
</feature>
<feature type="transmembrane region" description="Helical" evidence="6">
    <location>
        <begin position="65"/>
        <end position="90"/>
    </location>
</feature>
<dbReference type="GO" id="GO:0042330">
    <property type="term" value="P:taxis"/>
    <property type="evidence" value="ECO:0007669"/>
    <property type="project" value="TreeGrafter"/>
</dbReference>
<dbReference type="OrthoDB" id="361532at2759"/>
<feature type="region of interest" description="Disordered" evidence="5">
    <location>
        <begin position="1"/>
        <end position="20"/>
    </location>
</feature>
<proteinExistence type="predicted"/>
<evidence type="ECO:0000256" key="1">
    <source>
        <dbReference type="ARBA" id="ARBA00004141"/>
    </source>
</evidence>
<dbReference type="GO" id="GO:0016020">
    <property type="term" value="C:membrane"/>
    <property type="evidence" value="ECO:0007669"/>
    <property type="project" value="UniProtKB-SubCell"/>
</dbReference>
<name>A0A8B8DKZ8_CRAVI</name>
<dbReference type="PANTHER" id="PTHR21676">
    <property type="entry name" value="PROTEIN STUM"/>
    <property type="match status" value="1"/>
</dbReference>
<feature type="compositionally biased region" description="Basic and acidic residues" evidence="5">
    <location>
        <begin position="47"/>
        <end position="59"/>
    </location>
</feature>
<feature type="compositionally biased region" description="Basic and acidic residues" evidence="5">
    <location>
        <begin position="157"/>
        <end position="171"/>
    </location>
</feature>
<dbReference type="Pfam" id="PF15795">
    <property type="entry name" value="Spec3"/>
    <property type="match status" value="1"/>
</dbReference>
<reference evidence="8" key="1">
    <citation type="submission" date="2025-08" db="UniProtKB">
        <authorList>
            <consortium name="RefSeq"/>
        </authorList>
    </citation>
    <scope>IDENTIFICATION</scope>
    <source>
        <tissue evidence="8">Whole sample</tissue>
    </source>
</reference>
<accession>A0A8B8DKZ8</accession>
<evidence type="ECO:0000256" key="5">
    <source>
        <dbReference type="SAM" id="MobiDB-lite"/>
    </source>
</evidence>
<evidence type="ECO:0000256" key="2">
    <source>
        <dbReference type="ARBA" id="ARBA00022692"/>
    </source>
</evidence>
<dbReference type="RefSeq" id="XP_022328852.1">
    <property type="nucleotide sequence ID" value="XM_022473144.1"/>
</dbReference>
<feature type="transmembrane region" description="Helical" evidence="6">
    <location>
        <begin position="111"/>
        <end position="135"/>
    </location>
</feature>
<evidence type="ECO:0000313" key="7">
    <source>
        <dbReference type="Proteomes" id="UP000694844"/>
    </source>
</evidence>
<dbReference type="KEGG" id="cvn:111127858"/>
<comment type="subcellular location">
    <subcellularLocation>
        <location evidence="1">Membrane</location>
        <topology evidence="1">Multi-pass membrane protein</topology>
    </subcellularLocation>
</comment>
<evidence type="ECO:0000256" key="6">
    <source>
        <dbReference type="SAM" id="Phobius"/>
    </source>
</evidence>
<organism evidence="7 8">
    <name type="scientific">Crassostrea virginica</name>
    <name type="common">Eastern oyster</name>
    <dbReference type="NCBI Taxonomy" id="6565"/>
    <lineage>
        <taxon>Eukaryota</taxon>
        <taxon>Metazoa</taxon>
        <taxon>Spiralia</taxon>
        <taxon>Lophotrochozoa</taxon>
        <taxon>Mollusca</taxon>
        <taxon>Bivalvia</taxon>
        <taxon>Autobranchia</taxon>
        <taxon>Pteriomorphia</taxon>
        <taxon>Ostreida</taxon>
        <taxon>Ostreoidea</taxon>
        <taxon>Ostreidae</taxon>
        <taxon>Crassostrea</taxon>
    </lineage>
</organism>
<dbReference type="InterPro" id="IPR026673">
    <property type="entry name" value="SPEC3/Stum"/>
</dbReference>
<dbReference type="AlphaFoldDB" id="A0A8B8DKZ8"/>
<dbReference type="PANTHER" id="PTHR21676:SF6">
    <property type="entry name" value="PROTEIN STUM"/>
    <property type="match status" value="1"/>
</dbReference>
<keyword evidence="3 6" id="KW-1133">Transmembrane helix</keyword>
<gene>
    <name evidence="8" type="primary">LOC111127858</name>
</gene>